<evidence type="ECO:0000259" key="2">
    <source>
        <dbReference type="Pfam" id="PF22504"/>
    </source>
</evidence>
<organism evidence="3 4">
    <name type="scientific">Pseudarthrobacter phenanthrenivorans</name>
    <name type="common">Arthrobacter phenanthrenivorans</name>
    <dbReference type="NCBI Taxonomy" id="361575"/>
    <lineage>
        <taxon>Bacteria</taxon>
        <taxon>Bacillati</taxon>
        <taxon>Actinomycetota</taxon>
        <taxon>Actinomycetes</taxon>
        <taxon>Micrococcales</taxon>
        <taxon>Micrococcaceae</taxon>
        <taxon>Pseudarthrobacter</taxon>
    </lineage>
</organism>
<evidence type="ECO:0000313" key="4">
    <source>
        <dbReference type="Proteomes" id="UP000031196"/>
    </source>
</evidence>
<feature type="domain" description="DUF6993" evidence="2">
    <location>
        <begin position="103"/>
        <end position="184"/>
    </location>
</feature>
<dbReference type="EMBL" id="JWTB01000012">
    <property type="protein sequence ID" value="KIC67984.1"/>
    <property type="molecule type" value="Genomic_DNA"/>
</dbReference>
<dbReference type="OrthoDB" id="4953419at2"/>
<feature type="compositionally biased region" description="Low complexity" evidence="1">
    <location>
        <begin position="45"/>
        <end position="70"/>
    </location>
</feature>
<dbReference type="RefSeq" id="WP_043451143.1">
    <property type="nucleotide sequence ID" value="NZ_JWTB01000012.1"/>
</dbReference>
<feature type="compositionally biased region" description="Low complexity" evidence="1">
    <location>
        <begin position="80"/>
        <end position="92"/>
    </location>
</feature>
<comment type="caution">
    <text evidence="3">The sequence shown here is derived from an EMBL/GenBank/DDBJ whole genome shotgun (WGS) entry which is preliminary data.</text>
</comment>
<evidence type="ECO:0000256" key="1">
    <source>
        <dbReference type="SAM" id="MobiDB-lite"/>
    </source>
</evidence>
<gene>
    <name evidence="3" type="ORF">RM50_06240</name>
</gene>
<reference evidence="3 4" key="1">
    <citation type="submission" date="2014-12" db="EMBL/GenBank/DDBJ databases">
        <title>Genome sequencing of Arthrobacter phenanthrenivorans SWC37.</title>
        <authorList>
            <person name="Tan P.W."/>
            <person name="Chan K.-G."/>
        </authorList>
    </citation>
    <scope>NUCLEOTIDE SEQUENCE [LARGE SCALE GENOMIC DNA]</scope>
    <source>
        <strain evidence="3 4">SWC37</strain>
    </source>
</reference>
<dbReference type="Proteomes" id="UP000031196">
    <property type="component" value="Unassembled WGS sequence"/>
</dbReference>
<feature type="region of interest" description="Disordered" evidence="1">
    <location>
        <begin position="34"/>
        <end position="92"/>
    </location>
</feature>
<protein>
    <recommendedName>
        <fullName evidence="2">DUF6993 domain-containing protein</fullName>
    </recommendedName>
</protein>
<feature type="compositionally biased region" description="Polar residues" evidence="1">
    <location>
        <begin position="34"/>
        <end position="44"/>
    </location>
</feature>
<dbReference type="Pfam" id="PF22504">
    <property type="entry name" value="DUF6993"/>
    <property type="match status" value="1"/>
</dbReference>
<evidence type="ECO:0000313" key="3">
    <source>
        <dbReference type="EMBL" id="KIC67984.1"/>
    </source>
</evidence>
<proteinExistence type="predicted"/>
<accession>A0A0B4D3K0</accession>
<dbReference type="AlphaFoldDB" id="A0A0B4D3K0"/>
<name>A0A0B4D3K0_PSEPS</name>
<dbReference type="InterPro" id="IPR054262">
    <property type="entry name" value="DUF6993"/>
</dbReference>
<sequence>MLPTPNSRQGSAAGAVLACGVLFVLLAGCGAGGSANQPASGNTNGSSAAPESPAAPQGQAAAVSGASPQATGSTGDPLGATPAGASAATATDTVKRTVTDTLSTLAAGTPKPATAQVTDALTGAGIAPAALQVSQSRTPTGLEADAIEAAVLQGSDCVIGQVREGAVTVTVLPVLASGKCFVGS</sequence>